<evidence type="ECO:0000313" key="3">
    <source>
        <dbReference type="Proteomes" id="UP001206639"/>
    </source>
</evidence>
<reference evidence="3" key="1">
    <citation type="submission" date="2023-07" db="EMBL/GenBank/DDBJ databases">
        <authorList>
            <person name="Deng Y."/>
            <person name="Zhang Y.-Q."/>
        </authorList>
    </citation>
    <scope>NUCLEOTIDE SEQUENCE [LARGE SCALE GENOMIC DNA]</scope>
    <source>
        <strain evidence="3">CPCC 205710</strain>
    </source>
</reference>
<protein>
    <submittedName>
        <fullName evidence="2">Uncharacterized protein</fullName>
    </submittedName>
</protein>
<sequence length="103" mass="11001">MTKAGFWLNTVIATLGIVAFVSLAGFFGYKWLANDEANRSYACGTGTRGGTCFEGETTNVVLTFVFAGLALVGIVLCTVVARSRGRTEPARGNPSENPRPRRP</sequence>
<gene>
    <name evidence="2" type="ORF">N4S67_04350</name>
</gene>
<dbReference type="EMBL" id="JAODWD010000001">
    <property type="protein sequence ID" value="MCT7657647.1"/>
    <property type="molecule type" value="Genomic_DNA"/>
</dbReference>
<evidence type="ECO:0000256" key="1">
    <source>
        <dbReference type="SAM" id="Phobius"/>
    </source>
</evidence>
<feature type="transmembrane region" description="Helical" evidence="1">
    <location>
        <begin position="60"/>
        <end position="81"/>
    </location>
</feature>
<keyword evidence="3" id="KW-1185">Reference proteome</keyword>
<organism evidence="2 3">
    <name type="scientific">Mycobacterium deserti</name>
    <dbReference type="NCBI Taxonomy" id="2978347"/>
    <lineage>
        <taxon>Bacteria</taxon>
        <taxon>Bacillati</taxon>
        <taxon>Actinomycetota</taxon>
        <taxon>Actinomycetes</taxon>
        <taxon>Mycobacteriales</taxon>
        <taxon>Mycobacteriaceae</taxon>
        <taxon>Mycobacterium</taxon>
    </lineage>
</organism>
<comment type="caution">
    <text evidence="2">The sequence shown here is derived from an EMBL/GenBank/DDBJ whole genome shotgun (WGS) entry which is preliminary data.</text>
</comment>
<accession>A0ABT2M5V6</accession>
<proteinExistence type="predicted"/>
<keyword evidence="1" id="KW-0812">Transmembrane</keyword>
<evidence type="ECO:0000313" key="2">
    <source>
        <dbReference type="EMBL" id="MCT7657647.1"/>
    </source>
</evidence>
<dbReference type="Proteomes" id="UP001206639">
    <property type="component" value="Unassembled WGS sequence"/>
</dbReference>
<dbReference type="RefSeq" id="WP_260991675.1">
    <property type="nucleotide sequence ID" value="NZ_JAODWD010000001.1"/>
</dbReference>
<keyword evidence="1" id="KW-0472">Membrane</keyword>
<feature type="transmembrane region" description="Helical" evidence="1">
    <location>
        <begin position="7"/>
        <end position="29"/>
    </location>
</feature>
<name>A0ABT2M5V6_9MYCO</name>
<keyword evidence="1" id="KW-1133">Transmembrane helix</keyword>